<evidence type="ECO:0000313" key="23">
    <source>
        <dbReference type="EMBL" id="KEZ44139.1"/>
    </source>
</evidence>
<dbReference type="PROSITE" id="PS00154">
    <property type="entry name" value="ATPASE_E1_E2"/>
    <property type="match status" value="1"/>
</dbReference>
<keyword evidence="14 18" id="KW-0472">Membrane</keyword>
<evidence type="ECO:0000256" key="11">
    <source>
        <dbReference type="ARBA" id="ARBA00022967"/>
    </source>
</evidence>
<dbReference type="InterPro" id="IPR004014">
    <property type="entry name" value="ATPase_P-typ_cation-transptr_N"/>
</dbReference>
<dbReference type="InterPro" id="IPR036412">
    <property type="entry name" value="HAD-like_sf"/>
</dbReference>
<dbReference type="GO" id="GO:0005774">
    <property type="term" value="C:vacuolar membrane"/>
    <property type="evidence" value="ECO:0007669"/>
    <property type="project" value="UniProtKB-SubCell"/>
</dbReference>
<dbReference type="InterPro" id="IPR023298">
    <property type="entry name" value="ATPase_P-typ_TM_dom_sf"/>
</dbReference>
<feature type="region of interest" description="Disordered" evidence="19">
    <location>
        <begin position="1126"/>
        <end position="1187"/>
    </location>
</feature>
<dbReference type="InterPro" id="IPR023214">
    <property type="entry name" value="HAD_sf"/>
</dbReference>
<feature type="transmembrane region" description="Helical" evidence="18">
    <location>
        <begin position="973"/>
        <end position="995"/>
    </location>
</feature>
<reference evidence="23 24" key="1">
    <citation type="journal article" date="2014" name="Genome Announc.">
        <title>Draft genome sequence of the pathogenic fungus Scedosporium apiospermum.</title>
        <authorList>
            <person name="Vandeputte P."/>
            <person name="Ghamrawi S."/>
            <person name="Rechenmann M."/>
            <person name="Iltis A."/>
            <person name="Giraud S."/>
            <person name="Fleury M."/>
            <person name="Thornton C."/>
            <person name="Delhaes L."/>
            <person name="Meyer W."/>
            <person name="Papon N."/>
            <person name="Bouchara J.P."/>
        </authorList>
    </citation>
    <scope>NUCLEOTIDE SEQUENCE [LARGE SCALE GENOMIC DNA]</scope>
    <source>
        <strain evidence="23 24">IHEM 14462</strain>
    </source>
</reference>
<comment type="function">
    <text evidence="17">This magnesium-dependent enzyme catalyzes the hydrolysis of ATP coupled with the transport of calcium. Transports the calcium to the vacuole and participates in the control of the cytosolic free calcium.</text>
</comment>
<keyword evidence="2 18" id="KW-0813">Transport</keyword>
<comment type="function">
    <text evidence="18">Catalyzes the hydrolysis of ATP coupled with the transport of calcium.</text>
</comment>
<evidence type="ECO:0000256" key="13">
    <source>
        <dbReference type="ARBA" id="ARBA00023065"/>
    </source>
</evidence>
<comment type="catalytic activity">
    <reaction evidence="16 18">
        <text>Ca(2+)(in) + ATP + H2O = Ca(2+)(out) + ADP + phosphate + H(+)</text>
        <dbReference type="Rhea" id="RHEA:18105"/>
        <dbReference type="ChEBI" id="CHEBI:15377"/>
        <dbReference type="ChEBI" id="CHEBI:15378"/>
        <dbReference type="ChEBI" id="CHEBI:29108"/>
        <dbReference type="ChEBI" id="CHEBI:30616"/>
        <dbReference type="ChEBI" id="CHEBI:43474"/>
        <dbReference type="ChEBI" id="CHEBI:456216"/>
        <dbReference type="EC" id="7.2.2.10"/>
    </reaction>
</comment>
<evidence type="ECO:0000256" key="2">
    <source>
        <dbReference type="ARBA" id="ARBA00022448"/>
    </source>
</evidence>
<dbReference type="InterPro" id="IPR023299">
    <property type="entry name" value="ATPase_P-typ_cyto_dom_N"/>
</dbReference>
<dbReference type="PANTHER" id="PTHR24093">
    <property type="entry name" value="CATION TRANSPORTING ATPASE"/>
    <property type="match status" value="1"/>
</dbReference>
<feature type="compositionally biased region" description="Basic and acidic residues" evidence="19">
    <location>
        <begin position="150"/>
        <end position="159"/>
    </location>
</feature>
<evidence type="ECO:0000256" key="4">
    <source>
        <dbReference type="ARBA" id="ARBA00022568"/>
    </source>
</evidence>
<dbReference type="Gene3D" id="2.70.150.10">
    <property type="entry name" value="Calcium-transporting ATPase, cytoplasmic transduction domain A"/>
    <property type="match status" value="1"/>
</dbReference>
<dbReference type="InterPro" id="IPR044492">
    <property type="entry name" value="P_typ_ATPase_HD_dom"/>
</dbReference>
<dbReference type="SFLD" id="SFLDS00003">
    <property type="entry name" value="Haloacid_Dehalogenase"/>
    <property type="match status" value="1"/>
</dbReference>
<dbReference type="EC" id="7.2.2.10" evidence="18"/>
<evidence type="ECO:0000256" key="19">
    <source>
        <dbReference type="SAM" id="MobiDB-lite"/>
    </source>
</evidence>
<feature type="transmembrane region" description="Helical" evidence="18">
    <location>
        <begin position="1090"/>
        <end position="1115"/>
    </location>
</feature>
<feature type="compositionally biased region" description="Basic residues" evidence="19">
    <location>
        <begin position="1161"/>
        <end position="1170"/>
    </location>
</feature>
<dbReference type="FunFam" id="2.70.150.10:FF:000028">
    <property type="entry name" value="Calcium-transporting ATPase"/>
    <property type="match status" value="1"/>
</dbReference>
<evidence type="ECO:0000256" key="17">
    <source>
        <dbReference type="ARBA" id="ARBA00059328"/>
    </source>
</evidence>
<keyword evidence="4 18" id="KW-0109">Calcium transport</keyword>
<evidence type="ECO:0000256" key="5">
    <source>
        <dbReference type="ARBA" id="ARBA00022692"/>
    </source>
</evidence>
<evidence type="ECO:0000259" key="21">
    <source>
        <dbReference type="Pfam" id="PF00689"/>
    </source>
</evidence>
<dbReference type="InterPro" id="IPR006408">
    <property type="entry name" value="P-type_ATPase_IIB"/>
</dbReference>
<evidence type="ECO:0000256" key="15">
    <source>
        <dbReference type="ARBA" id="ARBA00038148"/>
    </source>
</evidence>
<dbReference type="GO" id="GO:0016887">
    <property type="term" value="F:ATP hydrolysis activity"/>
    <property type="evidence" value="ECO:0007669"/>
    <property type="project" value="InterPro"/>
</dbReference>
<dbReference type="Gene3D" id="3.40.50.1000">
    <property type="entry name" value="HAD superfamily/HAD-like"/>
    <property type="match status" value="1"/>
</dbReference>
<dbReference type="GO" id="GO:0005524">
    <property type="term" value="F:ATP binding"/>
    <property type="evidence" value="ECO:0007669"/>
    <property type="project" value="UniProtKB-KW"/>
</dbReference>
<feature type="compositionally biased region" description="Polar residues" evidence="19">
    <location>
        <begin position="1"/>
        <end position="20"/>
    </location>
</feature>
<comment type="caution">
    <text evidence="18">Lacks conserved residue(s) required for the propagation of feature annotation.</text>
</comment>
<dbReference type="FunFam" id="1.20.1110.10:FF:000002">
    <property type="entry name" value="Calcium-transporting ATPase"/>
    <property type="match status" value="1"/>
</dbReference>
<feature type="domain" description="Cation-transporting P-type ATPase C-terminal" evidence="21">
    <location>
        <begin position="929"/>
        <end position="1106"/>
    </location>
</feature>
<dbReference type="GO" id="GO:0046872">
    <property type="term" value="F:metal ion binding"/>
    <property type="evidence" value="ECO:0007669"/>
    <property type="project" value="UniProtKB-KW"/>
</dbReference>
<dbReference type="KEGG" id="sapo:SAPIO_CDS3059"/>
<dbReference type="OMA" id="ISIPWGA"/>
<evidence type="ECO:0000259" key="22">
    <source>
        <dbReference type="Pfam" id="PF00690"/>
    </source>
</evidence>
<keyword evidence="13 18" id="KW-0406">Ion transport</keyword>
<dbReference type="Gene3D" id="3.40.1110.10">
    <property type="entry name" value="Calcium-transporting ATPase, cytoplasmic domain N"/>
    <property type="match status" value="1"/>
</dbReference>
<organism evidence="23 24">
    <name type="scientific">Pseudallescheria apiosperma</name>
    <name type="common">Scedosporium apiospermum</name>
    <dbReference type="NCBI Taxonomy" id="563466"/>
    <lineage>
        <taxon>Eukaryota</taxon>
        <taxon>Fungi</taxon>
        <taxon>Dikarya</taxon>
        <taxon>Ascomycota</taxon>
        <taxon>Pezizomycotina</taxon>
        <taxon>Sordariomycetes</taxon>
        <taxon>Hypocreomycetidae</taxon>
        <taxon>Microascales</taxon>
        <taxon>Microascaceae</taxon>
        <taxon>Scedosporium</taxon>
    </lineage>
</organism>
<evidence type="ECO:0000313" key="24">
    <source>
        <dbReference type="Proteomes" id="UP000028545"/>
    </source>
</evidence>
<evidence type="ECO:0000256" key="3">
    <source>
        <dbReference type="ARBA" id="ARBA00022554"/>
    </source>
</evidence>
<dbReference type="FunFam" id="1.20.1110.10:FF:000039">
    <property type="entry name" value="Calcium-transporting ATPase"/>
    <property type="match status" value="1"/>
</dbReference>
<feature type="transmembrane region" description="Helical" evidence="18">
    <location>
        <begin position="1052"/>
        <end position="1070"/>
    </location>
</feature>
<keyword evidence="12 18" id="KW-1133">Transmembrane helix</keyword>
<feature type="transmembrane region" description="Helical" evidence="18">
    <location>
        <begin position="227"/>
        <end position="247"/>
    </location>
</feature>
<dbReference type="VEuPathDB" id="FungiDB:SAPIO_CDS3059"/>
<keyword evidence="11" id="KW-1278">Translocase</keyword>
<evidence type="ECO:0000256" key="1">
    <source>
        <dbReference type="ARBA" id="ARBA00004128"/>
    </source>
</evidence>
<dbReference type="Gene3D" id="1.20.1110.10">
    <property type="entry name" value="Calcium-transporting ATPase, transmembrane domain"/>
    <property type="match status" value="1"/>
</dbReference>
<dbReference type="InterPro" id="IPR018303">
    <property type="entry name" value="ATPase_P-typ_P_site"/>
</dbReference>
<comment type="subcellular location">
    <subcellularLocation>
        <location evidence="18">Membrane</location>
        <topology evidence="18">Multi-pass membrane protein</topology>
    </subcellularLocation>
    <subcellularLocation>
        <location evidence="1">Vacuole membrane</location>
        <topology evidence="1">Multi-pass membrane protein</topology>
    </subcellularLocation>
</comment>
<dbReference type="FunFam" id="3.40.50.1000:FF:000018">
    <property type="entry name" value="Calcium-transporting ATPase"/>
    <property type="match status" value="1"/>
</dbReference>
<keyword evidence="8 18" id="KW-0106">Calcium</keyword>
<dbReference type="Pfam" id="PF00690">
    <property type="entry name" value="Cation_ATPase_N"/>
    <property type="match status" value="1"/>
</dbReference>
<dbReference type="PANTHER" id="PTHR24093:SF369">
    <property type="entry name" value="CALCIUM-TRANSPORTING ATPASE"/>
    <property type="match status" value="1"/>
</dbReference>
<keyword evidence="5 18" id="KW-0812">Transmembrane</keyword>
<gene>
    <name evidence="23" type="ORF">SAPIO_CDS3059</name>
</gene>
<proteinExistence type="inferred from homology"/>
<dbReference type="SUPFAM" id="SSF56784">
    <property type="entry name" value="HAD-like"/>
    <property type="match status" value="1"/>
</dbReference>
<evidence type="ECO:0000256" key="10">
    <source>
        <dbReference type="ARBA" id="ARBA00022842"/>
    </source>
</evidence>
<evidence type="ECO:0000256" key="7">
    <source>
        <dbReference type="ARBA" id="ARBA00022741"/>
    </source>
</evidence>
<dbReference type="SUPFAM" id="SSF81653">
    <property type="entry name" value="Calcium ATPase, transduction domain A"/>
    <property type="match status" value="1"/>
</dbReference>
<evidence type="ECO:0000256" key="14">
    <source>
        <dbReference type="ARBA" id="ARBA00023136"/>
    </source>
</evidence>
<evidence type="ECO:0000256" key="6">
    <source>
        <dbReference type="ARBA" id="ARBA00022723"/>
    </source>
</evidence>
<evidence type="ECO:0000256" key="9">
    <source>
        <dbReference type="ARBA" id="ARBA00022840"/>
    </source>
</evidence>
<keyword evidence="10" id="KW-0460">Magnesium</keyword>
<dbReference type="InterPro" id="IPR001757">
    <property type="entry name" value="P_typ_ATPase"/>
</dbReference>
<name>A0A084G9X7_PSEDA</name>
<dbReference type="Pfam" id="PF00689">
    <property type="entry name" value="Cation_ATPase_C"/>
    <property type="match status" value="1"/>
</dbReference>
<keyword evidence="7 18" id="KW-0547">Nucleotide-binding</keyword>
<dbReference type="InterPro" id="IPR008250">
    <property type="entry name" value="ATPase_P-typ_transduc_dom_A_sf"/>
</dbReference>
<dbReference type="Pfam" id="PF13246">
    <property type="entry name" value="Cation_ATPase"/>
    <property type="match status" value="1"/>
</dbReference>
<dbReference type="GeneID" id="27722131"/>
<dbReference type="HOGENOM" id="CLU_002360_9_3_1"/>
<evidence type="ECO:0000256" key="18">
    <source>
        <dbReference type="RuleBase" id="RU361146"/>
    </source>
</evidence>
<dbReference type="GO" id="GO:0006874">
    <property type="term" value="P:intracellular calcium ion homeostasis"/>
    <property type="evidence" value="ECO:0007669"/>
    <property type="project" value="TreeGrafter"/>
</dbReference>
<dbReference type="FunFam" id="3.40.1110.10:FF:000031">
    <property type="entry name" value="Calcium-transporting ATPase"/>
    <property type="match status" value="1"/>
</dbReference>
<feature type="compositionally biased region" description="Basic and acidic residues" evidence="19">
    <location>
        <begin position="119"/>
        <end position="141"/>
    </location>
</feature>
<dbReference type="Pfam" id="PF08282">
    <property type="entry name" value="Hydrolase_3"/>
    <property type="match status" value="1"/>
</dbReference>
<dbReference type="CDD" id="cd02081">
    <property type="entry name" value="P-type_ATPase_Ca_PMCA-like"/>
    <property type="match status" value="1"/>
</dbReference>
<dbReference type="NCBIfam" id="TIGR01494">
    <property type="entry name" value="ATPase_P-type"/>
    <property type="match status" value="2"/>
</dbReference>
<comment type="caution">
    <text evidence="23">The sequence shown here is derived from an EMBL/GenBank/DDBJ whole genome shotgun (WGS) entry which is preliminary data.</text>
</comment>
<dbReference type="SFLD" id="SFLDG00002">
    <property type="entry name" value="C1.7:_P-type_atpase_like"/>
    <property type="match status" value="1"/>
</dbReference>
<evidence type="ECO:0000259" key="20">
    <source>
        <dbReference type="Pfam" id="PF00122"/>
    </source>
</evidence>
<feature type="domain" description="P-type ATPase A" evidence="20">
    <location>
        <begin position="263"/>
        <end position="384"/>
    </location>
</feature>
<dbReference type="SUPFAM" id="SSF81665">
    <property type="entry name" value="Calcium ATPase, transmembrane domain M"/>
    <property type="match status" value="1"/>
</dbReference>
<accession>A0A084G9X7</accession>
<keyword evidence="9 18" id="KW-0067">ATP-binding</keyword>
<sequence length="1200" mass="131177">MVDNKSTPDNNGNAAHQESPTFKLELHDALSPDPGTEDMYHSENNKFAFSPGQLSKLFNPKSLNAFYAMGGLDGLEKGLRTDRKSGLSVDEVRLDGDVTFNEVATKGASPYGRLGDTPPRVEKETEHDGSKKGKKEKKDKAAPAIPPPEPVRDTDPFADRKRIYRDNRLPEKKPRSIFELAWIAYNDKVLILLTIAAIVSLALGLYQTFAPRDENESPEEEEPKVEWVEGVAILVAIIVVVLVSTINDWQMERQFNRLNQKNNARTVKVIRSGTSVEVSVFDLMVGDVVHLETGDVIPVDGIFIDGHGIKCDESSATGESDLLKKVPAQEVFQALKDLGDREIDRKEIEKLDPFIISGAQVNEGTGTFLVTAVGVHSSYGRTTMSLRTEQEDTPLQRKLSNLADGIAKFGGGAALLLFIVLFIKFLVQLPNNHGSPRQKGQDFMEIFIVSVTVVVVAVPEGLPLAVTLALAFATTRMMKDNNLVRILKACETMGNATTICSDKTGTLTQNKMTVVAATLGQALGFGGDSKPLADVSEDEKTKAVEVVTGSIPTVPNATKFSESLSTSVKQLLVQSNAVNSTAFEGDQGEGKTFIGSKTEVALLTLCRDYLGAGPIQEERTNANVVDVIPFDSKNKYMATVVKLNGKFRVYVKGASEIVLGRCNRVLDDASSDELSTTELTETGTKMFQEIITSYATQTLRTIGSSYRDFDSWPPPDYVKTGDSAADFNAIHKDMTLVAIYGIKDPLRDTVIDAIKDCQKAGVVVRMVTGDNILTGTAIARECGIYHPEKGGIAMEGPVFRRLSEEDRQQKIPHIQVLARSSPEDKRILVKTLKKLGETVAVTGDGTNDAPALKMADIGFSMGIAGTEVAKEASDIILMDDNFSSIVKGMMWGRAVNDSVKKFLQFQLTVNVTAVVLTFVTAVASAEEESVLNAVQLLWVNLIMDTFAALALATDPPSRAVLDRQPERKSARLITVRMGKMILGQAICQLAIAFTLHFGGSTLLGYDMSDHNDKTSHKTLVFNTFVWLQIFNEVNNRRLDNKLNIFEGIHRNYFFVLMNIIMVAGQIIIIFKGGQAFQIRPLNGKEWGLSIGLGAISIPWGALIRLFPDAWAAALVPKIKIKMPWSKEKKAKTGGPEDIEAPPEKSDALSSSSEEFGPPPRAKTHSFVRGRRGTEPISERSRGGIRAASKRAYYRAVHSTN</sequence>
<dbReference type="RefSeq" id="XP_016643938.1">
    <property type="nucleotide sequence ID" value="XM_016785932.1"/>
</dbReference>
<dbReference type="Pfam" id="PF00122">
    <property type="entry name" value="E1-E2_ATPase"/>
    <property type="match status" value="1"/>
</dbReference>
<dbReference type="OrthoDB" id="3352408at2759"/>
<keyword evidence="6" id="KW-0479">Metal-binding</keyword>
<dbReference type="SFLD" id="SFLDF00027">
    <property type="entry name" value="p-type_atpase"/>
    <property type="match status" value="1"/>
</dbReference>
<feature type="transmembrane region" description="Helical" evidence="18">
    <location>
        <begin position="447"/>
        <end position="473"/>
    </location>
</feature>
<evidence type="ECO:0000256" key="8">
    <source>
        <dbReference type="ARBA" id="ARBA00022837"/>
    </source>
</evidence>
<dbReference type="EMBL" id="JOWA01000088">
    <property type="protein sequence ID" value="KEZ44139.1"/>
    <property type="molecule type" value="Genomic_DNA"/>
</dbReference>
<feature type="transmembrane region" description="Helical" evidence="18">
    <location>
        <begin position="1015"/>
        <end position="1031"/>
    </location>
</feature>
<dbReference type="SUPFAM" id="SSF81660">
    <property type="entry name" value="Metal cation-transporting ATPase, ATP-binding domain N"/>
    <property type="match status" value="1"/>
</dbReference>
<comment type="similarity">
    <text evidence="15 18">Belongs to the cation transport ATPase (P-type) (TC 3.A.3) family.</text>
</comment>
<dbReference type="InterPro" id="IPR006068">
    <property type="entry name" value="ATPase_P-typ_cation-transptr_C"/>
</dbReference>
<protein>
    <recommendedName>
        <fullName evidence="18">Calcium-transporting ATPase</fullName>
        <ecNumber evidence="18">7.2.2.10</ecNumber>
    </recommendedName>
</protein>
<feature type="domain" description="Cation-transporting P-type ATPase N-terminal" evidence="22">
    <location>
        <begin position="157"/>
        <end position="200"/>
    </location>
</feature>
<feature type="region of interest" description="Disordered" evidence="19">
    <location>
        <begin position="1"/>
        <end position="22"/>
    </location>
</feature>
<keyword evidence="3" id="KW-0926">Vacuole</keyword>
<keyword evidence="24" id="KW-1185">Reference proteome</keyword>
<dbReference type="NCBIfam" id="TIGR01517">
    <property type="entry name" value="ATPase-IIB_Ca"/>
    <property type="match status" value="1"/>
</dbReference>
<feature type="transmembrane region" description="Helical" evidence="18">
    <location>
        <begin position="189"/>
        <end position="207"/>
    </location>
</feature>
<feature type="transmembrane region" description="Helical" evidence="18">
    <location>
        <begin position="406"/>
        <end position="427"/>
    </location>
</feature>
<feature type="region of interest" description="Disordered" evidence="19">
    <location>
        <begin position="105"/>
        <end position="159"/>
    </location>
</feature>
<dbReference type="PRINTS" id="PR00119">
    <property type="entry name" value="CATATPASE"/>
</dbReference>
<dbReference type="Proteomes" id="UP000028545">
    <property type="component" value="Unassembled WGS sequence"/>
</dbReference>
<dbReference type="AlphaFoldDB" id="A0A084G9X7"/>
<dbReference type="GO" id="GO:0005388">
    <property type="term" value="F:P-type calcium transporter activity"/>
    <property type="evidence" value="ECO:0007669"/>
    <property type="project" value="UniProtKB-EC"/>
</dbReference>
<evidence type="ECO:0000256" key="16">
    <source>
        <dbReference type="ARBA" id="ARBA00048694"/>
    </source>
</evidence>
<dbReference type="GO" id="GO:0005886">
    <property type="term" value="C:plasma membrane"/>
    <property type="evidence" value="ECO:0007669"/>
    <property type="project" value="TreeGrafter"/>
</dbReference>
<dbReference type="InterPro" id="IPR059000">
    <property type="entry name" value="ATPase_P-type_domA"/>
</dbReference>
<feature type="compositionally biased region" description="Basic and acidic residues" evidence="19">
    <location>
        <begin position="1171"/>
        <end position="1181"/>
    </location>
</feature>
<evidence type="ECO:0000256" key="12">
    <source>
        <dbReference type="ARBA" id="ARBA00022989"/>
    </source>
</evidence>